<evidence type="ECO:0000313" key="5">
    <source>
        <dbReference type="EMBL" id="GGR35926.1"/>
    </source>
</evidence>
<dbReference type="InterPro" id="IPR006140">
    <property type="entry name" value="D-isomer_DH_NAD-bd"/>
</dbReference>
<evidence type="ECO:0000313" key="6">
    <source>
        <dbReference type="Proteomes" id="UP000610303"/>
    </source>
</evidence>
<accession>A0A918FGA2</accession>
<dbReference type="AlphaFoldDB" id="A0A918FGA2"/>
<dbReference type="Proteomes" id="UP000610303">
    <property type="component" value="Unassembled WGS sequence"/>
</dbReference>
<keyword evidence="1" id="KW-0560">Oxidoreductase</keyword>
<name>A0A918FGA2_AGRME</name>
<dbReference type="EMBL" id="BMRJ01000005">
    <property type="protein sequence ID" value="GGR35926.1"/>
    <property type="molecule type" value="Genomic_DNA"/>
</dbReference>
<dbReference type="RefSeq" id="WP_189086451.1">
    <property type="nucleotide sequence ID" value="NZ_BMRJ01000005.1"/>
</dbReference>
<keyword evidence="6" id="KW-1185">Reference proteome</keyword>
<protein>
    <submittedName>
        <fullName evidence="5">Dihydrofolate reductase</fullName>
    </submittedName>
</protein>
<comment type="caution">
    <text evidence="5">The sequence shown here is derived from an EMBL/GenBank/DDBJ whole genome shotgun (WGS) entry which is preliminary data.</text>
</comment>
<evidence type="ECO:0000256" key="3">
    <source>
        <dbReference type="SAM" id="MobiDB-lite"/>
    </source>
</evidence>
<dbReference type="PROSITE" id="PS00671">
    <property type="entry name" value="D_2_HYDROXYACID_DH_3"/>
    <property type="match status" value="1"/>
</dbReference>
<dbReference type="GO" id="GO:0030267">
    <property type="term" value="F:glyoxylate reductase (NADPH) activity"/>
    <property type="evidence" value="ECO:0007669"/>
    <property type="project" value="TreeGrafter"/>
</dbReference>
<gene>
    <name evidence="5" type="ORF">GCM10010196_32450</name>
</gene>
<evidence type="ECO:0000259" key="4">
    <source>
        <dbReference type="Pfam" id="PF02826"/>
    </source>
</evidence>
<feature type="region of interest" description="Disordered" evidence="3">
    <location>
        <begin position="1"/>
        <end position="33"/>
    </location>
</feature>
<dbReference type="PANTHER" id="PTHR10996:SF178">
    <property type="entry name" value="2-HYDROXYACID DEHYDROGENASE YGL185C-RELATED"/>
    <property type="match status" value="1"/>
</dbReference>
<proteinExistence type="predicted"/>
<dbReference type="GO" id="GO:0005829">
    <property type="term" value="C:cytosol"/>
    <property type="evidence" value="ECO:0007669"/>
    <property type="project" value="TreeGrafter"/>
</dbReference>
<dbReference type="Gene3D" id="3.40.50.720">
    <property type="entry name" value="NAD(P)-binding Rossmann-like Domain"/>
    <property type="match status" value="2"/>
</dbReference>
<organism evidence="5 6">
    <name type="scientific">Agromyces mediolanus</name>
    <name type="common">Corynebacterium mediolanum</name>
    <dbReference type="NCBI Taxonomy" id="41986"/>
    <lineage>
        <taxon>Bacteria</taxon>
        <taxon>Bacillati</taxon>
        <taxon>Actinomycetota</taxon>
        <taxon>Actinomycetes</taxon>
        <taxon>Micrococcales</taxon>
        <taxon>Microbacteriaceae</taxon>
        <taxon>Agromyces</taxon>
    </lineage>
</organism>
<dbReference type="InterPro" id="IPR029753">
    <property type="entry name" value="D-isomer_DH_CS"/>
</dbReference>
<reference evidence="5" key="2">
    <citation type="submission" date="2020-09" db="EMBL/GenBank/DDBJ databases">
        <authorList>
            <person name="Sun Q."/>
            <person name="Ohkuma M."/>
        </authorList>
    </citation>
    <scope>NUCLEOTIDE SEQUENCE</scope>
    <source>
        <strain evidence="5">JCM 3346</strain>
    </source>
</reference>
<dbReference type="GO" id="GO:0016618">
    <property type="term" value="F:hydroxypyruvate reductase [NAD(P)H] activity"/>
    <property type="evidence" value="ECO:0007669"/>
    <property type="project" value="TreeGrafter"/>
</dbReference>
<reference evidence="5" key="1">
    <citation type="journal article" date="2014" name="Int. J. Syst. Evol. Microbiol.">
        <title>Complete genome sequence of Corynebacterium casei LMG S-19264T (=DSM 44701T), isolated from a smear-ripened cheese.</title>
        <authorList>
            <consortium name="US DOE Joint Genome Institute (JGI-PGF)"/>
            <person name="Walter F."/>
            <person name="Albersmeier A."/>
            <person name="Kalinowski J."/>
            <person name="Ruckert C."/>
        </authorList>
    </citation>
    <scope>NUCLEOTIDE SEQUENCE</scope>
    <source>
        <strain evidence="5">JCM 3346</strain>
    </source>
</reference>
<dbReference type="SUPFAM" id="SSF51735">
    <property type="entry name" value="NAD(P)-binding Rossmann-fold domains"/>
    <property type="match status" value="1"/>
</dbReference>
<dbReference type="GO" id="GO:0051287">
    <property type="term" value="F:NAD binding"/>
    <property type="evidence" value="ECO:0007669"/>
    <property type="project" value="InterPro"/>
</dbReference>
<dbReference type="InterPro" id="IPR050223">
    <property type="entry name" value="D-isomer_2-hydroxyacid_DH"/>
</dbReference>
<sequence>MSLLGDGARHRPVRGAADAAPRRAAEAGARPAPGPIAVLPDASAGLRAAVESAGGRLAPLADDTRGLVWTANDGAAELAAILRDRPAIGWVQLPWAGVDAFAELLAGARGDGRTWTSGKGAYAQPVAEHALALALALLRELPRRAAASSWEPDERGRSLYGAEVVVLGAGGVAVELLRLLEPFRVRATVVRRRDGAVPGAVRTVPVARLAEAARGAELLFVAAALTDDSRGIVDAEVLAALAPGAVVVNVGRGAVIDTAALVAALESGALGGAGLDVTDPEPLPAGHPLWGLEQCLITPHVADTEEMTAPLYAERVAENVRAFLGDGAFVGRIDLEHGY</sequence>
<dbReference type="Pfam" id="PF02826">
    <property type="entry name" value="2-Hacid_dh_C"/>
    <property type="match status" value="1"/>
</dbReference>
<feature type="domain" description="D-isomer specific 2-hydroxyacid dehydrogenase NAD-binding" evidence="4">
    <location>
        <begin position="132"/>
        <end position="302"/>
    </location>
</feature>
<keyword evidence="2" id="KW-0520">NAD</keyword>
<evidence type="ECO:0000256" key="1">
    <source>
        <dbReference type="ARBA" id="ARBA00023002"/>
    </source>
</evidence>
<dbReference type="InterPro" id="IPR036291">
    <property type="entry name" value="NAD(P)-bd_dom_sf"/>
</dbReference>
<dbReference type="PANTHER" id="PTHR10996">
    <property type="entry name" value="2-HYDROXYACID DEHYDROGENASE-RELATED"/>
    <property type="match status" value="1"/>
</dbReference>
<evidence type="ECO:0000256" key="2">
    <source>
        <dbReference type="ARBA" id="ARBA00023027"/>
    </source>
</evidence>